<dbReference type="GO" id="GO:0004553">
    <property type="term" value="F:hydrolase activity, hydrolyzing O-glycosyl compounds"/>
    <property type="evidence" value="ECO:0007669"/>
    <property type="project" value="InterPro"/>
</dbReference>
<keyword evidence="2" id="KW-0378">Hydrolase</keyword>
<evidence type="ECO:0000313" key="5">
    <source>
        <dbReference type="Proteomes" id="UP000593564"/>
    </source>
</evidence>
<dbReference type="InterPro" id="IPR002241">
    <property type="entry name" value="Glyco_hydro_27"/>
</dbReference>
<dbReference type="SUPFAM" id="SSF51445">
    <property type="entry name" value="(Trans)glycosidases"/>
    <property type="match status" value="1"/>
</dbReference>
<name>A0A7J7H8R8_CAMSI</name>
<comment type="similarity">
    <text evidence="1">Belongs to the glycosyl hydrolase 27 family.</text>
</comment>
<keyword evidence="5" id="KW-1185">Reference proteome</keyword>
<dbReference type="Gene3D" id="3.20.20.70">
    <property type="entry name" value="Aldolase class I"/>
    <property type="match status" value="1"/>
</dbReference>
<organism evidence="4 5">
    <name type="scientific">Camellia sinensis</name>
    <name type="common">Tea plant</name>
    <name type="synonym">Thea sinensis</name>
    <dbReference type="NCBI Taxonomy" id="4442"/>
    <lineage>
        <taxon>Eukaryota</taxon>
        <taxon>Viridiplantae</taxon>
        <taxon>Streptophyta</taxon>
        <taxon>Embryophyta</taxon>
        <taxon>Tracheophyta</taxon>
        <taxon>Spermatophyta</taxon>
        <taxon>Magnoliopsida</taxon>
        <taxon>eudicotyledons</taxon>
        <taxon>Gunneridae</taxon>
        <taxon>Pentapetalae</taxon>
        <taxon>asterids</taxon>
        <taxon>Ericales</taxon>
        <taxon>Theaceae</taxon>
        <taxon>Camellia</taxon>
    </lineage>
</organism>
<dbReference type="PANTHER" id="PTHR11452:SF85">
    <property type="entry name" value="ALPHA-GALACTOSIDASE"/>
    <property type="match status" value="1"/>
</dbReference>
<evidence type="ECO:0000256" key="3">
    <source>
        <dbReference type="ARBA" id="ARBA00023295"/>
    </source>
</evidence>
<protein>
    <recommendedName>
        <fullName evidence="6">Alpha-galactosidase</fullName>
    </recommendedName>
</protein>
<keyword evidence="3" id="KW-0326">Glycosidase</keyword>
<dbReference type="GO" id="GO:0009505">
    <property type="term" value="C:plant-type cell wall"/>
    <property type="evidence" value="ECO:0007669"/>
    <property type="project" value="TreeGrafter"/>
</dbReference>
<evidence type="ECO:0008006" key="6">
    <source>
        <dbReference type="Google" id="ProtNLM"/>
    </source>
</evidence>
<proteinExistence type="inferred from homology"/>
<dbReference type="InterPro" id="IPR017853">
    <property type="entry name" value="GH"/>
</dbReference>
<evidence type="ECO:0000256" key="1">
    <source>
        <dbReference type="ARBA" id="ARBA00009743"/>
    </source>
</evidence>
<dbReference type="PANTHER" id="PTHR11452">
    <property type="entry name" value="ALPHA-GALACTOSIDASE/ALPHA-N-ACETYLGALACTOSAMINIDASE"/>
    <property type="match status" value="1"/>
</dbReference>
<dbReference type="Proteomes" id="UP000593564">
    <property type="component" value="Unassembled WGS sequence"/>
</dbReference>
<reference evidence="4 5" key="2">
    <citation type="submission" date="2020-07" db="EMBL/GenBank/DDBJ databases">
        <title>Genome assembly of wild tea tree DASZ reveals pedigree and selection history of tea varieties.</title>
        <authorList>
            <person name="Zhang W."/>
        </authorList>
    </citation>
    <scope>NUCLEOTIDE SEQUENCE [LARGE SCALE GENOMIC DNA]</scope>
    <source>
        <strain evidence="5">cv. G240</strain>
        <tissue evidence="4">Leaf</tissue>
    </source>
</reference>
<sequence>MDGVESRVQQFYLAFTSIYFTCSKTMLGSLGHEEQDAKTFPSWGIDYLKYDNCNTDGSRPTVRMVSRADMNEVYADLARPVARMFLDGRPELTFGLVLQPIFDIHAKNIKSGPRSSVDYPARADMQILKLRLSVNFLARADCKIDKRSARTLFLSTTAK</sequence>
<dbReference type="AlphaFoldDB" id="A0A7J7H8R8"/>
<dbReference type="GO" id="GO:0005975">
    <property type="term" value="P:carbohydrate metabolic process"/>
    <property type="evidence" value="ECO:0007669"/>
    <property type="project" value="InterPro"/>
</dbReference>
<evidence type="ECO:0000256" key="2">
    <source>
        <dbReference type="ARBA" id="ARBA00022801"/>
    </source>
</evidence>
<accession>A0A7J7H8R8</accession>
<dbReference type="EMBL" id="JACBKZ010000006">
    <property type="protein sequence ID" value="KAF5948158.1"/>
    <property type="molecule type" value="Genomic_DNA"/>
</dbReference>
<evidence type="ECO:0000313" key="4">
    <source>
        <dbReference type="EMBL" id="KAF5948158.1"/>
    </source>
</evidence>
<gene>
    <name evidence="4" type="ORF">HYC85_014115</name>
</gene>
<comment type="caution">
    <text evidence="4">The sequence shown here is derived from an EMBL/GenBank/DDBJ whole genome shotgun (WGS) entry which is preliminary data.</text>
</comment>
<dbReference type="Pfam" id="PF16499">
    <property type="entry name" value="Melibiase_2"/>
    <property type="match status" value="1"/>
</dbReference>
<dbReference type="InterPro" id="IPR013785">
    <property type="entry name" value="Aldolase_TIM"/>
</dbReference>
<reference evidence="5" key="1">
    <citation type="journal article" date="2020" name="Nat. Commun.">
        <title>Genome assembly of wild tea tree DASZ reveals pedigree and selection history of tea varieties.</title>
        <authorList>
            <person name="Zhang W."/>
            <person name="Zhang Y."/>
            <person name="Qiu H."/>
            <person name="Guo Y."/>
            <person name="Wan H."/>
            <person name="Zhang X."/>
            <person name="Scossa F."/>
            <person name="Alseekh S."/>
            <person name="Zhang Q."/>
            <person name="Wang P."/>
            <person name="Xu L."/>
            <person name="Schmidt M.H."/>
            <person name="Jia X."/>
            <person name="Li D."/>
            <person name="Zhu A."/>
            <person name="Guo F."/>
            <person name="Chen W."/>
            <person name="Ni D."/>
            <person name="Usadel B."/>
            <person name="Fernie A.R."/>
            <person name="Wen W."/>
        </authorList>
    </citation>
    <scope>NUCLEOTIDE SEQUENCE [LARGE SCALE GENOMIC DNA]</scope>
    <source>
        <strain evidence="5">cv. G240</strain>
    </source>
</reference>